<evidence type="ECO:0000313" key="4">
    <source>
        <dbReference type="Proteomes" id="UP001342314"/>
    </source>
</evidence>
<reference evidence="3 4" key="1">
    <citation type="submission" date="2021-12" db="EMBL/GenBank/DDBJ databases">
        <title>High titer production of polyol ester of fatty acids by Rhodotorula paludigena BS15 towards product separation-free biomass refinery.</title>
        <authorList>
            <person name="Mano J."/>
            <person name="Ono H."/>
            <person name="Tanaka T."/>
            <person name="Naito K."/>
            <person name="Sushida H."/>
            <person name="Ike M."/>
            <person name="Tokuyasu K."/>
            <person name="Kitaoka M."/>
        </authorList>
    </citation>
    <scope>NUCLEOTIDE SEQUENCE [LARGE SCALE GENOMIC DNA]</scope>
    <source>
        <strain evidence="3 4">BS15</strain>
    </source>
</reference>
<name>A0AAV5GEQ7_9BASI</name>
<dbReference type="EMBL" id="BQKY01000002">
    <property type="protein sequence ID" value="GJN88121.1"/>
    <property type="molecule type" value="Genomic_DNA"/>
</dbReference>
<keyword evidence="4" id="KW-1185">Reference proteome</keyword>
<proteinExistence type="predicted"/>
<gene>
    <name evidence="3" type="ORF">Rhopal_001077-T1</name>
</gene>
<feature type="signal peptide" evidence="2">
    <location>
        <begin position="1"/>
        <end position="24"/>
    </location>
</feature>
<feature type="compositionally biased region" description="Acidic residues" evidence="1">
    <location>
        <begin position="171"/>
        <end position="183"/>
    </location>
</feature>
<evidence type="ECO:0000256" key="2">
    <source>
        <dbReference type="SAM" id="SignalP"/>
    </source>
</evidence>
<feature type="region of interest" description="Disordered" evidence="1">
    <location>
        <begin position="158"/>
        <end position="198"/>
    </location>
</feature>
<evidence type="ECO:0000256" key="1">
    <source>
        <dbReference type="SAM" id="MobiDB-lite"/>
    </source>
</evidence>
<feature type="chain" id="PRO_5043943883" evidence="2">
    <location>
        <begin position="25"/>
        <end position="220"/>
    </location>
</feature>
<accession>A0AAV5GEQ7</accession>
<organism evidence="3 4">
    <name type="scientific">Rhodotorula paludigena</name>
    <dbReference type="NCBI Taxonomy" id="86838"/>
    <lineage>
        <taxon>Eukaryota</taxon>
        <taxon>Fungi</taxon>
        <taxon>Dikarya</taxon>
        <taxon>Basidiomycota</taxon>
        <taxon>Pucciniomycotina</taxon>
        <taxon>Microbotryomycetes</taxon>
        <taxon>Sporidiobolales</taxon>
        <taxon>Sporidiobolaceae</taxon>
        <taxon>Rhodotorula</taxon>
    </lineage>
</organism>
<evidence type="ECO:0000313" key="3">
    <source>
        <dbReference type="EMBL" id="GJN88121.1"/>
    </source>
</evidence>
<sequence length="220" mass="22696">MFAPSTTFLATAFAAFAAVSTVSAATSPDGVFDPNSVGSAKVAYAPPFTSPSGGEVWIAGSSYSASWSQELPDGVQLSNVSQTANLVLGYETPDSTSLNLNWTLAEDIPLYAPNPSSVDFTLPDDLPTRDSYLLVLLGSTNDQSARFSIVGNIVPGSVPSSTPSLGHNDDSDSASDADADESEGAAAGEGDDASNKPALLRALGLRKVRRSEAGKARFDN</sequence>
<comment type="caution">
    <text evidence="3">The sequence shown here is derived from an EMBL/GenBank/DDBJ whole genome shotgun (WGS) entry which is preliminary data.</text>
</comment>
<dbReference type="Proteomes" id="UP001342314">
    <property type="component" value="Unassembled WGS sequence"/>
</dbReference>
<dbReference type="AlphaFoldDB" id="A0AAV5GEQ7"/>
<keyword evidence="2" id="KW-0732">Signal</keyword>
<protein>
    <submittedName>
        <fullName evidence="3">Uncharacterized protein</fullName>
    </submittedName>
</protein>